<accession>A0A2W4WAD3</accession>
<reference evidence="3 4" key="2">
    <citation type="submission" date="2018-06" db="EMBL/GenBank/DDBJ databases">
        <title>Metagenomic assembly of (sub)arctic Cyanobacteria and their associated microbiome from non-axenic cultures.</title>
        <authorList>
            <person name="Baurain D."/>
        </authorList>
    </citation>
    <scope>NUCLEOTIDE SEQUENCE [LARGE SCALE GENOMIC DNA]</scope>
    <source>
        <strain evidence="3">ULC129bin1</strain>
    </source>
</reference>
<dbReference type="AlphaFoldDB" id="A0A2W4WAD3"/>
<evidence type="ECO:0000313" key="3">
    <source>
        <dbReference type="EMBL" id="PZO19375.1"/>
    </source>
</evidence>
<comment type="caution">
    <text evidence="3">The sequence shown here is derived from an EMBL/GenBank/DDBJ whole genome shotgun (WGS) entry which is preliminary data.</text>
</comment>
<dbReference type="PANTHER" id="PTHR33969">
    <property type="entry name" value="SEGREGATION AND CONDENSATION PROTEIN A"/>
    <property type="match status" value="1"/>
</dbReference>
<dbReference type="InterPro" id="IPR003768">
    <property type="entry name" value="ScpA"/>
</dbReference>
<reference evidence="4" key="1">
    <citation type="submission" date="2018-04" db="EMBL/GenBank/DDBJ databases">
        <authorList>
            <person name="Cornet L."/>
        </authorList>
    </citation>
    <scope>NUCLEOTIDE SEQUENCE [LARGE SCALE GENOMIC DNA]</scope>
</reference>
<proteinExistence type="predicted"/>
<sequence length="288" mass="32773">MSSSLAQGAIAFLIDLAEKGEINPWDVQVIDVIDRFLKTLQDQPIVKKPVGSGRSSYESSLSESGQAFLYASMLVLLKADTLVRHELEPPEAVCEGDDFFEDELDYSADELPRNLEQHIHRRAVAPPPAKRQVTLNELIEQLEAIATAMSEPARVRNRRPKPHSKREAVKAISQLAHQENLNEIADALNDFLENHWDDVFEDTVNWMDFERLLEHWASFRPEILGGPIEGELSEAEYKHEKVGVFWGLLFLTSQSKVELLQENFYQDLKVRQLNEITLAEVPAYVLPD</sequence>
<dbReference type="Pfam" id="PF02616">
    <property type="entry name" value="SMC_ScpA"/>
    <property type="match status" value="1"/>
</dbReference>
<dbReference type="Gene3D" id="6.10.250.2410">
    <property type="match status" value="1"/>
</dbReference>
<dbReference type="InterPro" id="IPR023093">
    <property type="entry name" value="ScpA-like_C"/>
</dbReference>
<name>A0A2W4WAD3_9CYAN</name>
<evidence type="ECO:0000256" key="2">
    <source>
        <dbReference type="ARBA" id="ARBA00044777"/>
    </source>
</evidence>
<protein>
    <recommendedName>
        <fullName evidence="2">Segregation and condensation protein A</fullName>
    </recommendedName>
</protein>
<dbReference type="Proteomes" id="UP000249354">
    <property type="component" value="Unassembled WGS sequence"/>
</dbReference>
<dbReference type="EMBL" id="QBMC01000045">
    <property type="protein sequence ID" value="PZO19375.1"/>
    <property type="molecule type" value="Genomic_DNA"/>
</dbReference>
<dbReference type="GO" id="GO:0007059">
    <property type="term" value="P:chromosome segregation"/>
    <property type="evidence" value="ECO:0007669"/>
    <property type="project" value="UniProtKB-KW"/>
</dbReference>
<evidence type="ECO:0000256" key="1">
    <source>
        <dbReference type="ARBA" id="ARBA00022829"/>
    </source>
</evidence>
<gene>
    <name evidence="3" type="ORF">DCF25_08660</name>
</gene>
<evidence type="ECO:0000313" key="4">
    <source>
        <dbReference type="Proteomes" id="UP000249354"/>
    </source>
</evidence>
<organism evidence="3 4">
    <name type="scientific">Leptolyngbya foveolarum</name>
    <dbReference type="NCBI Taxonomy" id="47253"/>
    <lineage>
        <taxon>Bacteria</taxon>
        <taxon>Bacillati</taxon>
        <taxon>Cyanobacteriota</taxon>
        <taxon>Cyanophyceae</taxon>
        <taxon>Leptolyngbyales</taxon>
        <taxon>Leptolyngbyaceae</taxon>
        <taxon>Leptolyngbya group</taxon>
        <taxon>Leptolyngbya</taxon>
    </lineage>
</organism>
<keyword evidence="1" id="KW-0159">Chromosome partition</keyword>
<dbReference type="Gene3D" id="1.10.10.580">
    <property type="entry name" value="Structural maintenance of chromosome 1. Chain E"/>
    <property type="match status" value="1"/>
</dbReference>
<dbReference type="PANTHER" id="PTHR33969:SF2">
    <property type="entry name" value="SEGREGATION AND CONDENSATION PROTEIN A"/>
    <property type="match status" value="1"/>
</dbReference>